<comment type="caution">
    <text evidence="2">The sequence shown here is derived from an EMBL/GenBank/DDBJ whole genome shotgun (WGS) entry which is preliminary data.</text>
</comment>
<keyword evidence="1" id="KW-1133">Transmembrane helix</keyword>
<sequence>MSPEPWQWLFFAALGAWLAAGAVRPAVDRPNESGVGRWALAITGMTLLGSAFLACWIDLPTS</sequence>
<dbReference type="EMBL" id="WTPX01000126">
    <property type="protein sequence ID" value="NNJ27165.1"/>
    <property type="molecule type" value="Genomic_DNA"/>
</dbReference>
<evidence type="ECO:0000256" key="1">
    <source>
        <dbReference type="SAM" id="Phobius"/>
    </source>
</evidence>
<organism evidence="2 3">
    <name type="scientific">Alienimonas chondri</name>
    <dbReference type="NCBI Taxonomy" id="2681879"/>
    <lineage>
        <taxon>Bacteria</taxon>
        <taxon>Pseudomonadati</taxon>
        <taxon>Planctomycetota</taxon>
        <taxon>Planctomycetia</taxon>
        <taxon>Planctomycetales</taxon>
        <taxon>Planctomycetaceae</taxon>
        <taxon>Alienimonas</taxon>
    </lineage>
</organism>
<keyword evidence="1" id="KW-0812">Transmembrane</keyword>
<keyword evidence="1" id="KW-0472">Membrane</keyword>
<proteinExistence type="predicted"/>
<evidence type="ECO:0000313" key="2">
    <source>
        <dbReference type="EMBL" id="NNJ27165.1"/>
    </source>
</evidence>
<feature type="transmembrane region" description="Helical" evidence="1">
    <location>
        <begin position="35"/>
        <end position="57"/>
    </location>
</feature>
<accession>A0ABX1VH25</accession>
<protein>
    <submittedName>
        <fullName evidence="2">Uncharacterized protein</fullName>
    </submittedName>
</protein>
<dbReference type="Proteomes" id="UP000609651">
    <property type="component" value="Unassembled WGS sequence"/>
</dbReference>
<name>A0ABX1VH25_9PLAN</name>
<keyword evidence="3" id="KW-1185">Reference proteome</keyword>
<gene>
    <name evidence="2" type="ORF">LzC2_32650</name>
</gene>
<reference evidence="2 3" key="1">
    <citation type="journal article" date="2020" name="Syst. Appl. Microbiol.">
        <title>Alienimonas chondri sp. nov., a novel planctomycete isolated from the biofilm of the red alga Chondrus crispus.</title>
        <authorList>
            <person name="Vitorino I."/>
            <person name="Albuquerque L."/>
            <person name="Wiegand S."/>
            <person name="Kallscheuer N."/>
            <person name="da Costa M.S."/>
            <person name="Lobo-da-Cunha A."/>
            <person name="Jogler C."/>
            <person name="Lage O.M."/>
        </authorList>
    </citation>
    <scope>NUCLEOTIDE SEQUENCE [LARGE SCALE GENOMIC DNA]</scope>
    <source>
        <strain evidence="2 3">LzC2</strain>
    </source>
</reference>
<dbReference type="RefSeq" id="WP_171188926.1">
    <property type="nucleotide sequence ID" value="NZ_WTPX01000126.1"/>
</dbReference>
<evidence type="ECO:0000313" key="3">
    <source>
        <dbReference type="Proteomes" id="UP000609651"/>
    </source>
</evidence>